<name>A0A7W9WM65_CASDE</name>
<evidence type="ECO:0000256" key="6">
    <source>
        <dbReference type="HAMAP-Rule" id="MF_00013"/>
    </source>
</evidence>
<keyword evidence="2 6" id="KW-0963">Cytoplasm</keyword>
<dbReference type="HAMAP" id="MF_00013">
    <property type="entry name" value="LipB"/>
    <property type="match status" value="1"/>
</dbReference>
<dbReference type="GO" id="GO:0005737">
    <property type="term" value="C:cytoplasm"/>
    <property type="evidence" value="ECO:0007669"/>
    <property type="project" value="UniProtKB-SubCell"/>
</dbReference>
<comment type="similarity">
    <text evidence="6">Belongs to the LipB family.</text>
</comment>
<dbReference type="InterPro" id="IPR020605">
    <property type="entry name" value="Octanoyltransferase_CS"/>
</dbReference>
<comment type="function">
    <text evidence="5 6">Catalyzes the transfer of endogenously produced octanoic acid from octanoyl-acyl-carrier-protein onto the lipoyl domains of lipoate-dependent enzymes. Lipoyl-ACP can also act as a substrate although octanoyl-ACP is likely to be the physiological substrate.</text>
</comment>
<feature type="binding site" evidence="6">
    <location>
        <begin position="94"/>
        <end position="101"/>
    </location>
    <ligand>
        <name>substrate</name>
    </ligand>
</feature>
<dbReference type="NCBIfam" id="TIGR00214">
    <property type="entry name" value="lipB"/>
    <property type="match status" value="1"/>
</dbReference>
<dbReference type="InterPro" id="IPR045864">
    <property type="entry name" value="aa-tRNA-synth_II/BPL/LPL"/>
</dbReference>
<dbReference type="InterPro" id="IPR004143">
    <property type="entry name" value="BPL_LPL_catalytic"/>
</dbReference>
<evidence type="ECO:0000313" key="10">
    <source>
        <dbReference type="Proteomes" id="UP000541136"/>
    </source>
</evidence>
<comment type="miscellaneous">
    <text evidence="6">In the reaction, the free carboxyl group of octanoic acid is attached via an amide linkage to the epsilon-amino group of a specific lysine residue of lipoyl domains of lipoate-dependent enzymes.</text>
</comment>
<feature type="domain" description="BPL/LPL catalytic" evidence="8">
    <location>
        <begin position="55"/>
        <end position="242"/>
    </location>
</feature>
<evidence type="ECO:0000256" key="4">
    <source>
        <dbReference type="ARBA" id="ARBA00023315"/>
    </source>
</evidence>
<feature type="active site" description="Acyl-thioester intermediate" evidence="6">
    <location>
        <position position="204"/>
    </location>
</feature>
<evidence type="ECO:0000313" key="9">
    <source>
        <dbReference type="EMBL" id="MBB6082158.1"/>
    </source>
</evidence>
<dbReference type="EMBL" id="JACHIB010000001">
    <property type="protein sequence ID" value="MBB6082158.1"/>
    <property type="molecule type" value="Genomic_DNA"/>
</dbReference>
<sequence>MVMQAPGRTRVPEPFSPAPVPASMQTPLRTRWLDRPAPYLPVWQAMQDFTESRDDGTPDELWLVEHAPVYTLGQAGKPEHILNPHGIPVVHCNRGGQVTYHGPGQVVLYTLVDLRRQGVFVREFVSLLEQAVLDLLAELGVAGACRKPGAPGIYVPQSALARPRGEALAKIAALGVKIRNGRAYHGVALNVAMDLDPFLGINPCGYEGLQTVDLRACGIEAGLIAAGNRLAEIFSAAWTAAGHQGDAHDASLERLERSGAG</sequence>
<keyword evidence="4 6" id="KW-0012">Acyltransferase</keyword>
<keyword evidence="3 6" id="KW-0808">Transferase</keyword>
<dbReference type="GO" id="GO:0009249">
    <property type="term" value="P:protein lipoylation"/>
    <property type="evidence" value="ECO:0007669"/>
    <property type="project" value="InterPro"/>
</dbReference>
<dbReference type="FunFam" id="3.30.930.10:FF:000020">
    <property type="entry name" value="Octanoyltransferase"/>
    <property type="match status" value="1"/>
</dbReference>
<dbReference type="Pfam" id="PF21948">
    <property type="entry name" value="LplA-B_cat"/>
    <property type="match status" value="1"/>
</dbReference>
<reference evidence="9 10" key="1">
    <citation type="submission" date="2020-08" db="EMBL/GenBank/DDBJ databases">
        <title>Genomic Encyclopedia of Type Strains, Phase IV (KMG-IV): sequencing the most valuable type-strain genomes for metagenomic binning, comparative biology and taxonomic classification.</title>
        <authorList>
            <person name="Goeker M."/>
        </authorList>
    </citation>
    <scope>NUCLEOTIDE SEQUENCE [LARGE SCALE GENOMIC DNA]</scope>
    <source>
        <strain evidence="9 10">DSM 12141</strain>
    </source>
</reference>
<dbReference type="PROSITE" id="PS01313">
    <property type="entry name" value="LIPB"/>
    <property type="match status" value="1"/>
</dbReference>
<dbReference type="PANTHER" id="PTHR10993">
    <property type="entry name" value="OCTANOYLTRANSFERASE"/>
    <property type="match status" value="1"/>
</dbReference>
<comment type="pathway">
    <text evidence="1 6">Protein modification; protein lipoylation via endogenous pathway; protein N(6)-(lipoyl)lysine from octanoyl-[acyl-carrier-protein]: step 1/2.</text>
</comment>
<comment type="caution">
    <text evidence="9">The sequence shown here is derived from an EMBL/GenBank/DDBJ whole genome shotgun (WGS) entry which is preliminary data.</text>
</comment>
<dbReference type="Proteomes" id="UP000541136">
    <property type="component" value="Unassembled WGS sequence"/>
</dbReference>
<dbReference type="EC" id="2.3.1.181" evidence="6"/>
<dbReference type="Gene3D" id="3.30.930.10">
    <property type="entry name" value="Bira Bifunctional Protein, Domain 2"/>
    <property type="match status" value="1"/>
</dbReference>
<feature type="binding site" evidence="6">
    <location>
        <begin position="186"/>
        <end position="188"/>
    </location>
    <ligand>
        <name>substrate</name>
    </ligand>
</feature>
<dbReference type="GO" id="GO:0033819">
    <property type="term" value="F:lipoyl(octanoyl) transferase activity"/>
    <property type="evidence" value="ECO:0007669"/>
    <property type="project" value="UniProtKB-EC"/>
</dbReference>
<evidence type="ECO:0000256" key="2">
    <source>
        <dbReference type="ARBA" id="ARBA00022490"/>
    </source>
</evidence>
<proteinExistence type="inferred from homology"/>
<accession>A0A7W9WM65</accession>
<feature type="site" description="Lowers pKa of active site Cys" evidence="6">
    <location>
        <position position="170"/>
    </location>
</feature>
<dbReference type="UniPathway" id="UPA00538">
    <property type="reaction ID" value="UER00592"/>
</dbReference>
<dbReference type="AlphaFoldDB" id="A0A7W9WM65"/>
<comment type="subcellular location">
    <subcellularLocation>
        <location evidence="6">Cytoplasm</location>
    </subcellularLocation>
</comment>
<dbReference type="CDD" id="cd16444">
    <property type="entry name" value="LipB"/>
    <property type="match status" value="1"/>
</dbReference>
<dbReference type="SUPFAM" id="SSF55681">
    <property type="entry name" value="Class II aaRS and biotin synthetases"/>
    <property type="match status" value="1"/>
</dbReference>
<feature type="region of interest" description="Disordered" evidence="7">
    <location>
        <begin position="1"/>
        <end position="23"/>
    </location>
</feature>
<organism evidence="9 10">
    <name type="scientific">Castellaniella defragrans</name>
    <name type="common">Alcaligenes defragrans</name>
    <dbReference type="NCBI Taxonomy" id="75697"/>
    <lineage>
        <taxon>Bacteria</taxon>
        <taxon>Pseudomonadati</taxon>
        <taxon>Pseudomonadota</taxon>
        <taxon>Betaproteobacteria</taxon>
        <taxon>Burkholderiales</taxon>
        <taxon>Alcaligenaceae</taxon>
        <taxon>Castellaniella</taxon>
    </lineage>
</organism>
<evidence type="ECO:0000256" key="3">
    <source>
        <dbReference type="ARBA" id="ARBA00022679"/>
    </source>
</evidence>
<dbReference type="PANTHER" id="PTHR10993:SF7">
    <property type="entry name" value="LIPOYLTRANSFERASE 2, MITOCHONDRIAL-RELATED"/>
    <property type="match status" value="1"/>
</dbReference>
<evidence type="ECO:0000259" key="8">
    <source>
        <dbReference type="PROSITE" id="PS51733"/>
    </source>
</evidence>
<dbReference type="InterPro" id="IPR000544">
    <property type="entry name" value="Octanoyltransferase"/>
</dbReference>
<feature type="binding site" evidence="6">
    <location>
        <begin position="173"/>
        <end position="175"/>
    </location>
    <ligand>
        <name>substrate</name>
    </ligand>
</feature>
<evidence type="ECO:0000256" key="5">
    <source>
        <dbReference type="ARBA" id="ARBA00024732"/>
    </source>
</evidence>
<gene>
    <name evidence="6" type="primary">lipB</name>
    <name evidence="9" type="ORF">HNR28_000176</name>
</gene>
<protein>
    <recommendedName>
        <fullName evidence="6">Octanoyltransferase</fullName>
        <ecNumber evidence="6">2.3.1.181</ecNumber>
    </recommendedName>
    <alternativeName>
        <fullName evidence="6">Lipoate-protein ligase B</fullName>
    </alternativeName>
    <alternativeName>
        <fullName evidence="6">Lipoyl/octanoyl transferase</fullName>
    </alternativeName>
    <alternativeName>
        <fullName evidence="6">Octanoyl-[acyl-carrier-protein]-protein N-octanoyltransferase</fullName>
    </alternativeName>
</protein>
<comment type="catalytic activity">
    <reaction evidence="6">
        <text>octanoyl-[ACP] + L-lysyl-[protein] = N(6)-octanoyl-L-lysyl-[protein] + holo-[ACP] + H(+)</text>
        <dbReference type="Rhea" id="RHEA:17665"/>
        <dbReference type="Rhea" id="RHEA-COMP:9636"/>
        <dbReference type="Rhea" id="RHEA-COMP:9685"/>
        <dbReference type="Rhea" id="RHEA-COMP:9752"/>
        <dbReference type="Rhea" id="RHEA-COMP:9928"/>
        <dbReference type="ChEBI" id="CHEBI:15378"/>
        <dbReference type="ChEBI" id="CHEBI:29969"/>
        <dbReference type="ChEBI" id="CHEBI:64479"/>
        <dbReference type="ChEBI" id="CHEBI:78463"/>
        <dbReference type="ChEBI" id="CHEBI:78809"/>
        <dbReference type="EC" id="2.3.1.181"/>
    </reaction>
</comment>
<dbReference type="PROSITE" id="PS51733">
    <property type="entry name" value="BPL_LPL_CATALYTIC"/>
    <property type="match status" value="1"/>
</dbReference>
<evidence type="ECO:0000256" key="1">
    <source>
        <dbReference type="ARBA" id="ARBA00004821"/>
    </source>
</evidence>
<dbReference type="NCBIfam" id="NF010922">
    <property type="entry name" value="PRK14342.1"/>
    <property type="match status" value="1"/>
</dbReference>
<evidence type="ECO:0000256" key="7">
    <source>
        <dbReference type="SAM" id="MobiDB-lite"/>
    </source>
</evidence>